<feature type="transmembrane region" description="Helical" evidence="1">
    <location>
        <begin position="12"/>
        <end position="33"/>
    </location>
</feature>
<dbReference type="PROSITE" id="PS51257">
    <property type="entry name" value="PROKAR_LIPOPROTEIN"/>
    <property type="match status" value="1"/>
</dbReference>
<gene>
    <name evidence="2" type="ORF">ITX44_29065</name>
</gene>
<name>A0ABS2TYX7_9ACTN</name>
<dbReference type="PANTHER" id="PTHR46082">
    <property type="entry name" value="ATP/GTP-BINDING PROTEIN-RELATED"/>
    <property type="match status" value="1"/>
</dbReference>
<comment type="caution">
    <text evidence="2">The sequence shown here is derived from an EMBL/GenBank/DDBJ whole genome shotgun (WGS) entry which is preliminary data.</text>
</comment>
<organism evidence="2 3">
    <name type="scientific">Actinacidiphila acididurans</name>
    <dbReference type="NCBI Taxonomy" id="2784346"/>
    <lineage>
        <taxon>Bacteria</taxon>
        <taxon>Bacillati</taxon>
        <taxon>Actinomycetota</taxon>
        <taxon>Actinomycetes</taxon>
        <taxon>Kitasatosporales</taxon>
        <taxon>Streptomycetaceae</taxon>
        <taxon>Actinacidiphila</taxon>
    </lineage>
</organism>
<dbReference type="EMBL" id="JADKYB010000018">
    <property type="protein sequence ID" value="MBM9508530.1"/>
    <property type="molecule type" value="Genomic_DNA"/>
</dbReference>
<dbReference type="Pfam" id="PF13374">
    <property type="entry name" value="TPR_10"/>
    <property type="match status" value="2"/>
</dbReference>
<feature type="transmembrane region" description="Helical" evidence="1">
    <location>
        <begin position="39"/>
        <end position="59"/>
    </location>
</feature>
<evidence type="ECO:0000256" key="1">
    <source>
        <dbReference type="SAM" id="Phobius"/>
    </source>
</evidence>
<proteinExistence type="predicted"/>
<dbReference type="Gene3D" id="1.25.40.10">
    <property type="entry name" value="Tetratricopeptide repeat domain"/>
    <property type="match status" value="2"/>
</dbReference>
<dbReference type="PANTHER" id="PTHR46082:SF6">
    <property type="entry name" value="AAA+ ATPASE DOMAIN-CONTAINING PROTEIN-RELATED"/>
    <property type="match status" value="1"/>
</dbReference>
<protein>
    <submittedName>
        <fullName evidence="2">Tetratricopeptide repeat protein</fullName>
    </submittedName>
</protein>
<keyword evidence="1" id="KW-0812">Transmembrane</keyword>
<dbReference type="RefSeq" id="WP_205360627.1">
    <property type="nucleotide sequence ID" value="NZ_JADKYB010000018.1"/>
</dbReference>
<dbReference type="Proteomes" id="UP000749040">
    <property type="component" value="Unassembled WGS sequence"/>
</dbReference>
<dbReference type="InterPro" id="IPR011990">
    <property type="entry name" value="TPR-like_helical_dom_sf"/>
</dbReference>
<keyword evidence="3" id="KW-1185">Reference proteome</keyword>
<evidence type="ECO:0000313" key="3">
    <source>
        <dbReference type="Proteomes" id="UP000749040"/>
    </source>
</evidence>
<sequence>MAWFRREVPTSALVLGACAAAFVVAVPVALQSAGIKARWLLVLGVLIAAVAGVLTSPLADSVKARWQRAENHRGAVLAGCLTVPGEGRLPLVHEVTDPTYLGVRPTWSLPDEPASPPYVRRDVHEALVRHLRAGKFVLLVGERLTGTTRTAYEAMREALPEHLLVAPQEPESLRAAIEHSKRLPSAVLWLDQIDRYLQTGGLTLHDVQHLVDGGKYRAIVATIRSDDLQPFLEGTTPELREIKLLLLRSERVLLPWQLSQAELDRAYSLISDERIAAALRPPREFGLAEYFGAGPLEFERWRNAWGANPRGASLVRAAVDCRRLGLTRPLARGLLQDLHTVYLRERPRWNPEPLGDAWAWALEQREGTVSLLFPSVPSGGESPVDVFPYLVDATEQDDRARDNGPVWVSEDICAAVLNQVTADEAEGIAAAAHAYGHPSTARRAFQSAIFLYTEQFGATDIRTLSVRFTFARWLHVMGDLLEARQEVRTVVDAQGRALGSDHPQTLASRHLRSLLSYELGDTDAAVAECEGVLAIRVRLLGDSHELTVESRQALDAMREERGSPFSTLERLRADVEARSTDPELGPDHHATLASRFALVVALQQTGHLSDAMTECRAVLDIRRRALGEGHRDTLACADLLRLLEEQAGEFQRS</sequence>
<keyword evidence="1" id="KW-0472">Membrane</keyword>
<accession>A0ABS2TYX7</accession>
<keyword evidence="1" id="KW-1133">Transmembrane helix</keyword>
<dbReference type="InterPro" id="IPR053137">
    <property type="entry name" value="NLR-like"/>
</dbReference>
<evidence type="ECO:0000313" key="2">
    <source>
        <dbReference type="EMBL" id="MBM9508530.1"/>
    </source>
</evidence>
<reference evidence="2 3" key="1">
    <citation type="submission" date="2021-01" db="EMBL/GenBank/DDBJ databases">
        <title>Streptomyces acididurans sp. nov., isolated from a peat swamp forest soil.</title>
        <authorList>
            <person name="Chantavorakit T."/>
            <person name="Duangmal K."/>
        </authorList>
    </citation>
    <scope>NUCLEOTIDE SEQUENCE [LARGE SCALE GENOMIC DNA]</scope>
    <source>
        <strain evidence="2 3">KK5PA1</strain>
    </source>
</reference>
<dbReference type="SUPFAM" id="SSF48452">
    <property type="entry name" value="TPR-like"/>
    <property type="match status" value="1"/>
</dbReference>